<feature type="region of interest" description="Disordered" evidence="5">
    <location>
        <begin position="1340"/>
        <end position="1392"/>
    </location>
</feature>
<dbReference type="Gene3D" id="3.50.50.60">
    <property type="entry name" value="FAD/NAD(P)-binding domain"/>
    <property type="match status" value="1"/>
</dbReference>
<dbReference type="InterPro" id="IPR018181">
    <property type="entry name" value="Heat_shock_70_CS"/>
</dbReference>
<dbReference type="PANTHER" id="PTHR45639">
    <property type="entry name" value="HSC70CB, ISOFORM G-RELATED"/>
    <property type="match status" value="1"/>
</dbReference>
<feature type="compositionally biased region" description="Basic and acidic residues" evidence="5">
    <location>
        <begin position="1340"/>
        <end position="1351"/>
    </location>
</feature>
<dbReference type="Pfam" id="PF00012">
    <property type="entry name" value="HSP70"/>
    <property type="match status" value="1"/>
</dbReference>
<dbReference type="InterPro" id="IPR043129">
    <property type="entry name" value="ATPase_NBD"/>
</dbReference>
<feature type="region of interest" description="Disordered" evidence="5">
    <location>
        <begin position="1608"/>
        <end position="1668"/>
    </location>
</feature>
<dbReference type="Gene3D" id="3.30.30.30">
    <property type="match status" value="1"/>
</dbReference>
<accession>A0A819E897</accession>
<dbReference type="Gene3D" id="3.90.640.10">
    <property type="entry name" value="Actin, Chain A, domain 4"/>
    <property type="match status" value="1"/>
</dbReference>
<dbReference type="PROSITE" id="PS01036">
    <property type="entry name" value="HSP70_3"/>
    <property type="match status" value="1"/>
</dbReference>
<dbReference type="SUPFAM" id="SSF100934">
    <property type="entry name" value="Heat shock protein 70kD (HSP70), C-terminal subdomain"/>
    <property type="match status" value="2"/>
</dbReference>
<evidence type="ECO:0000256" key="5">
    <source>
        <dbReference type="SAM" id="MobiDB-lite"/>
    </source>
</evidence>
<dbReference type="FunFam" id="1.20.1270.10:FF:000002">
    <property type="entry name" value="Heat shock 70 kDa protein 4"/>
    <property type="match status" value="1"/>
</dbReference>
<dbReference type="GO" id="GO:0140662">
    <property type="term" value="F:ATP-dependent protein folding chaperone"/>
    <property type="evidence" value="ECO:0007669"/>
    <property type="project" value="InterPro"/>
</dbReference>
<comment type="caution">
    <text evidence="6">The sequence shown here is derived from an EMBL/GenBank/DDBJ whole genome shotgun (WGS) entry which is preliminary data.</text>
</comment>
<organism evidence="6 7">
    <name type="scientific">Rotaria magnacalcarata</name>
    <dbReference type="NCBI Taxonomy" id="392030"/>
    <lineage>
        <taxon>Eukaryota</taxon>
        <taxon>Metazoa</taxon>
        <taxon>Spiralia</taxon>
        <taxon>Gnathifera</taxon>
        <taxon>Rotifera</taxon>
        <taxon>Eurotatoria</taxon>
        <taxon>Bdelloidea</taxon>
        <taxon>Philodinida</taxon>
        <taxon>Philodinidae</taxon>
        <taxon>Rotaria</taxon>
    </lineage>
</organism>
<dbReference type="InterPro" id="IPR036188">
    <property type="entry name" value="FAD/NAD-bd_sf"/>
</dbReference>
<evidence type="ECO:0000256" key="2">
    <source>
        <dbReference type="ARBA" id="ARBA00022741"/>
    </source>
</evidence>
<dbReference type="Gene3D" id="2.60.34.10">
    <property type="entry name" value="Substrate Binding Domain Of DNAk, Chain A, domain 1"/>
    <property type="match status" value="1"/>
</dbReference>
<feature type="compositionally biased region" description="Polar residues" evidence="5">
    <location>
        <begin position="1656"/>
        <end position="1668"/>
    </location>
</feature>
<evidence type="ECO:0000256" key="3">
    <source>
        <dbReference type="ARBA" id="ARBA00022840"/>
    </source>
</evidence>
<dbReference type="EMBL" id="CAJOBG010000690">
    <property type="protein sequence ID" value="CAF3845712.1"/>
    <property type="molecule type" value="Genomic_DNA"/>
</dbReference>
<keyword evidence="4" id="KW-0175">Coiled coil</keyword>
<feature type="compositionally biased region" description="Low complexity" evidence="5">
    <location>
        <begin position="1643"/>
        <end position="1654"/>
    </location>
</feature>
<dbReference type="Gene3D" id="3.30.9.10">
    <property type="entry name" value="D-Amino Acid Oxidase, subunit A, domain 2"/>
    <property type="match status" value="1"/>
</dbReference>
<dbReference type="SUPFAM" id="SSF53067">
    <property type="entry name" value="Actin-like ATPase domain"/>
    <property type="match status" value="2"/>
</dbReference>
<feature type="coiled-coil region" evidence="4">
    <location>
        <begin position="220"/>
        <end position="247"/>
    </location>
</feature>
<dbReference type="Gene3D" id="3.30.420.40">
    <property type="match status" value="2"/>
</dbReference>
<dbReference type="PRINTS" id="PR00301">
    <property type="entry name" value="HEATSHOCK70"/>
</dbReference>
<dbReference type="Proteomes" id="UP000663866">
    <property type="component" value="Unassembled WGS sequence"/>
</dbReference>
<evidence type="ECO:0000256" key="1">
    <source>
        <dbReference type="ARBA" id="ARBA00007381"/>
    </source>
</evidence>
<dbReference type="GO" id="GO:0005634">
    <property type="term" value="C:nucleus"/>
    <property type="evidence" value="ECO:0007669"/>
    <property type="project" value="TreeGrafter"/>
</dbReference>
<name>A0A819E897_9BILA</name>
<feature type="compositionally biased region" description="Basic and acidic residues" evidence="5">
    <location>
        <begin position="1608"/>
        <end position="1622"/>
    </location>
</feature>
<dbReference type="InterPro" id="IPR029047">
    <property type="entry name" value="HSP70_peptide-bd_sf"/>
</dbReference>
<dbReference type="FunFam" id="3.90.640.10:FF:000004">
    <property type="entry name" value="Heat shock 70 kDa protein 4"/>
    <property type="match status" value="1"/>
</dbReference>
<keyword evidence="7" id="KW-1185">Reference proteome</keyword>
<evidence type="ECO:0000313" key="7">
    <source>
        <dbReference type="Proteomes" id="UP000663866"/>
    </source>
</evidence>
<dbReference type="GO" id="GO:0005524">
    <property type="term" value="F:ATP binding"/>
    <property type="evidence" value="ECO:0007669"/>
    <property type="project" value="UniProtKB-KW"/>
</dbReference>
<dbReference type="InterPro" id="IPR013126">
    <property type="entry name" value="Hsp_70_fam"/>
</dbReference>
<sequence>MSITTDTDQQIVVLVAGGGPVGLTFALNLTMMMGKNVKIIIYEGRWFVDDQGKMGWQDEKQGKTRRDQVVTLQDHVIEQMPNYIKQGLFRNIEERVWPTSRNIQIREVEDRLFDLLKPFVSNGQIELVPENLNEQSECLIKGNFDILVGADGANSFVRRYCNIQMISEGLEYACGVAYNIPDDVPSSEAPLDQAMNCVLTVSQTRYLVNSSTSRHGYLDIRLTHDEMDELRNRLQTFQSNNEVINLLDYNKCPQSPVWTIIRQGLDFFRISPKYVVRVIPIEINVRHASIVVRELRFEIDKSKQKPSEHDEKKYKTALAFLAGDAAMCVHFWPGRGMNSGMKAAMALARNIVRTCTSKNSINIRKPLQFLDFLDYEGFMSRLRAREQQGRSLRVLVDPIDKSVEESYTYGHSYQCYDKYTKRLISKLKETRDHLKEHPEWPHRSSSISDEQLESASKRIAPHAVAQLSLANPWPTRAMSGVEVKCEDIYPYDLKNVFPVPAAPSENEICAPSTLIHDKYHVLWIIDEKQNESINNLINDIRDSQNTPKSCTDTNSDYIPTVLKTVEETEEWVEKNKVLISQPDVRFKVVTVWEIGADKTAIDIIRAVRSTLSGAPVLIFTNKFQQVQAALQYPNVISTDAELEVKEFVGIRQETLWNSGCLVHNETLPTPVRFFQPSPLPPRSMSPNSSDKDILSIPRLKSMILWIDSPYNDLELTKKIEENHEIVEINFQQTYKEAENYLKVNLRQIRGRPAFITICRGFYRKDEKNYTDIAHLFDELNLGEFPLAVYTGSVTALLEKISNHPERVKIFDQPSALYGFINDCLQNKYINVYDQAVVGLDMGNFSSYIGVARAGGIEIVANEYSDRLTPTYVTFEKSTRAVGQASKAMEISNARNTICNFKRLLGRRYQDSFVQQEKKINFYSILEGNGGSVNIEVDYLAERKRFTPEQITGIMFSKLKHITNTESSTKPVDCVIGVPCYYTDAERRAMLNAAQIAGWNCLRLLNETTAVALCYGIYKGDLPEQTEKSRLIAFVDIGYTALQASIVAFNKGKLKMIATAFDPSLGGRDFDRVIMDSMHDDFKKRYKIDAYSTDKAKLKLRGECEKAKTLMSSNVQPIPISLECFIDEKDVSGRISRADFEELSKPLLERIRNTLANLLKEAEIASDDLESVEIVGGSTRIPAVKQIIQSVFRKSPMTTMNADESVARGCTLMCAILSPTFIVKEFKIQDCQPYPITLSWHGGINEDNEIELYSRWNVLPSTKMLSFYKKEPLTISACYSYPNDIPFSESRIGQYTIEQIRSQPDGNPSKIQVKVRINRHGIFDITQACIVDTTKELKDEAMDSKGATEKNTEQNASTTNEPADESKTPAGDNQQDEDDDDNNDLKNSTARSKRKDFDLPITARVPGLTKQELEQLIVQELEMISRDKQVKECFDAKNALEEYIYDMRGKLDGGPYEKYSDDRNRQKLLNDLRTTENWLYNEEINQPKNVYVERLKSLKNLGEPIRNRYDEAEKRQYHVQEFFIALKQIEEAIQTWQAKSSDRYSHIDKSDIDRVYKNLTEKRKWYEQTVNRLNSLRPHEDPPVLCSQIKQQQDTLERECWLILNKPKPRVEYPKDTPTDTPRRHPATSDGKQQGPPPPPPPSSSGKKFSSSRKPQPQESTNQTPMDID</sequence>
<keyword evidence="2" id="KW-0547">Nucleotide-binding</keyword>
<dbReference type="PANTHER" id="PTHR45639:SF4">
    <property type="entry name" value="HSC70CB, ISOFORM G"/>
    <property type="match status" value="1"/>
</dbReference>
<dbReference type="FunFam" id="3.30.30.30:FF:000002">
    <property type="entry name" value="Heat shock 70 kDa protein 4"/>
    <property type="match status" value="1"/>
</dbReference>
<evidence type="ECO:0000256" key="4">
    <source>
        <dbReference type="SAM" id="Coils"/>
    </source>
</evidence>
<keyword evidence="3" id="KW-0067">ATP-binding</keyword>
<dbReference type="SUPFAM" id="SSF51905">
    <property type="entry name" value="FAD/NAD(P)-binding domain"/>
    <property type="match status" value="1"/>
</dbReference>
<protein>
    <submittedName>
        <fullName evidence="6">Uncharacterized protein</fullName>
    </submittedName>
</protein>
<evidence type="ECO:0000313" key="6">
    <source>
        <dbReference type="EMBL" id="CAF3845712.1"/>
    </source>
</evidence>
<gene>
    <name evidence="6" type="ORF">OVN521_LOCUS6541</name>
</gene>
<dbReference type="SUPFAM" id="SSF100920">
    <property type="entry name" value="Heat shock protein 70kD (HSP70), peptide-binding domain"/>
    <property type="match status" value="1"/>
</dbReference>
<dbReference type="InterPro" id="IPR029048">
    <property type="entry name" value="HSP70_C_sf"/>
</dbReference>
<reference evidence="6" key="1">
    <citation type="submission" date="2021-02" db="EMBL/GenBank/DDBJ databases">
        <authorList>
            <person name="Nowell W R."/>
        </authorList>
    </citation>
    <scope>NUCLEOTIDE SEQUENCE</scope>
</reference>
<comment type="similarity">
    <text evidence="1">Belongs to the heat shock protein 70 family.</text>
</comment>
<proteinExistence type="inferred from homology"/>
<feature type="coiled-coil region" evidence="4">
    <location>
        <begin position="1147"/>
        <end position="1174"/>
    </location>
</feature>
<dbReference type="FunFam" id="3.30.420.40:FF:000171">
    <property type="entry name" value="Heat shock 70 kDa protein 4"/>
    <property type="match status" value="2"/>
</dbReference>
<dbReference type="GO" id="GO:0005829">
    <property type="term" value="C:cytosol"/>
    <property type="evidence" value="ECO:0007669"/>
    <property type="project" value="TreeGrafter"/>
</dbReference>
<dbReference type="Gene3D" id="1.20.1270.10">
    <property type="match status" value="1"/>
</dbReference>